<gene>
    <name evidence="2" type="ORF">DT594_06100</name>
</gene>
<evidence type="ECO:0000259" key="1">
    <source>
        <dbReference type="Pfam" id="PF08874"/>
    </source>
</evidence>
<evidence type="ECO:0000313" key="3">
    <source>
        <dbReference type="Proteomes" id="UP000463138"/>
    </source>
</evidence>
<comment type="caution">
    <text evidence="2">The sequence shown here is derived from an EMBL/GenBank/DDBJ whole genome shotgun (WGS) entry which is preliminary data.</text>
</comment>
<proteinExistence type="predicted"/>
<name>A0A7V7KZ54_9GAMM</name>
<feature type="domain" description="DUF1835" evidence="1">
    <location>
        <begin position="97"/>
        <end position="203"/>
    </location>
</feature>
<dbReference type="Pfam" id="PF08874">
    <property type="entry name" value="DUF1835"/>
    <property type="match status" value="1"/>
</dbReference>
<dbReference type="Proteomes" id="UP000463138">
    <property type="component" value="Unassembled WGS sequence"/>
</dbReference>
<sequence>MSADNSPIGHGRLNLEQQRKRAKELLKGAIHQQPDAITRLLAHLPARETPPRLSDAQWVIARENGFGSWPKLKAHIDALDFASRHAGLHGDQDARTLHIRCGSDIQHSLKVAGFTGDFLEFSDPLCIGPVTTTDYSALLPVRAAFLAGAFNITADDSLARLQQSWSVLAQLDTYERLVLWFEHDSYDQLILACLLHHLNQQKSSARIELLAVDAVPGVERFIGIGQLAPDVLAWLWPQRKPVTPALLQLGADAWEALCAETPEPLMALTRSGTPALPMLGRALKRHLLELPASNNGLGLSERLALEALRDHGPMSAGKVFAELMREREPLPYLGDMMFWWLIQPLLNAAEPAIAIIANAEAQWTERVLQLTATGVALLRDERDWLDCGPGERWVGGINVCPEQPQWRYDHAADRLHCSR</sequence>
<dbReference type="InterPro" id="IPR014973">
    <property type="entry name" value="DUF1835"/>
</dbReference>
<organism evidence="2 3">
    <name type="scientific">Halopseudomonas laoshanensis</name>
    <dbReference type="NCBI Taxonomy" id="2268758"/>
    <lineage>
        <taxon>Bacteria</taxon>
        <taxon>Pseudomonadati</taxon>
        <taxon>Pseudomonadota</taxon>
        <taxon>Gammaproteobacteria</taxon>
        <taxon>Pseudomonadales</taxon>
        <taxon>Pseudomonadaceae</taxon>
        <taxon>Halopseudomonas</taxon>
    </lineage>
</organism>
<evidence type="ECO:0000313" key="2">
    <source>
        <dbReference type="EMBL" id="KAA0696884.1"/>
    </source>
</evidence>
<keyword evidence="3" id="KW-1185">Reference proteome</keyword>
<dbReference type="OrthoDB" id="127805at2"/>
<reference evidence="2 3" key="1">
    <citation type="submission" date="2018-07" db="EMBL/GenBank/DDBJ databases">
        <title>Pseudomonas laoshanensis sp. nov., isolated from soil.</title>
        <authorList>
            <person name="Sun J."/>
            <person name="Yu L."/>
            <person name="Wang M."/>
            <person name="Zhang C."/>
        </authorList>
    </citation>
    <scope>NUCLEOTIDE SEQUENCE [LARGE SCALE GENOMIC DNA]</scope>
    <source>
        <strain evidence="2 3">Y22</strain>
    </source>
</reference>
<dbReference type="EMBL" id="QOVF01000001">
    <property type="protein sequence ID" value="KAA0696884.1"/>
    <property type="molecule type" value="Genomic_DNA"/>
</dbReference>
<dbReference type="AlphaFoldDB" id="A0A7V7KZ54"/>
<dbReference type="RefSeq" id="WP_149331813.1">
    <property type="nucleotide sequence ID" value="NZ_QOVF01000001.1"/>
</dbReference>
<accession>A0A7V7KZ54</accession>
<protein>
    <submittedName>
        <fullName evidence="2">DUF1835 domain-containing protein</fullName>
    </submittedName>
</protein>